<feature type="compositionally biased region" description="Acidic residues" evidence="10">
    <location>
        <begin position="210"/>
        <end position="225"/>
    </location>
</feature>
<evidence type="ECO:0000256" key="5">
    <source>
        <dbReference type="ARBA" id="ARBA00020673"/>
    </source>
</evidence>
<evidence type="ECO:0000313" key="14">
    <source>
        <dbReference type="EMBL" id="RKP07661.1"/>
    </source>
</evidence>
<name>A0A4P9XQA0_9FUNG</name>
<keyword evidence="15" id="KW-1185">Reference proteome</keyword>
<comment type="function">
    <text evidence="1">Golgi membrane protein involved in vesicular trafficking and spindle migration.</text>
</comment>
<evidence type="ECO:0000256" key="6">
    <source>
        <dbReference type="ARBA" id="ARBA00022692"/>
    </source>
</evidence>
<dbReference type="PANTHER" id="PTHR47549:SF3">
    <property type="entry name" value="GOLGI APPARATUS MEMBRANE PROTEIN TVP38"/>
    <property type="match status" value="1"/>
</dbReference>
<proteinExistence type="inferred from homology"/>
<protein>
    <recommendedName>
        <fullName evidence="4">Golgi apparatus membrane protein TVP38</fullName>
    </recommendedName>
    <alternativeName>
        <fullName evidence="5">Golgi apparatus membrane protein tvp38</fullName>
    </alternativeName>
</protein>
<dbReference type="InterPro" id="IPR051076">
    <property type="entry name" value="Golgi_membrane_TVP38/TMEM64"/>
</dbReference>
<dbReference type="GO" id="GO:0016192">
    <property type="term" value="P:vesicle-mediated transport"/>
    <property type="evidence" value="ECO:0007669"/>
    <property type="project" value="TreeGrafter"/>
</dbReference>
<evidence type="ECO:0000313" key="15">
    <source>
        <dbReference type="Proteomes" id="UP000271241"/>
    </source>
</evidence>
<keyword evidence="12" id="KW-0732">Signal</keyword>
<keyword evidence="9 11" id="KW-0472">Membrane</keyword>
<feature type="signal peptide" evidence="12">
    <location>
        <begin position="1"/>
        <end position="19"/>
    </location>
</feature>
<organism evidence="14 15">
    <name type="scientific">Thamnocephalis sphaerospora</name>
    <dbReference type="NCBI Taxonomy" id="78915"/>
    <lineage>
        <taxon>Eukaryota</taxon>
        <taxon>Fungi</taxon>
        <taxon>Fungi incertae sedis</taxon>
        <taxon>Zoopagomycota</taxon>
        <taxon>Zoopagomycotina</taxon>
        <taxon>Zoopagomycetes</taxon>
        <taxon>Zoopagales</taxon>
        <taxon>Sigmoideomycetaceae</taxon>
        <taxon>Thamnocephalis</taxon>
    </lineage>
</organism>
<dbReference type="GO" id="GO:0000022">
    <property type="term" value="P:mitotic spindle elongation"/>
    <property type="evidence" value="ECO:0007669"/>
    <property type="project" value="TreeGrafter"/>
</dbReference>
<dbReference type="OrthoDB" id="166803at2759"/>
<feature type="chain" id="PRO_5020562284" description="Golgi apparatus membrane protein TVP38" evidence="12">
    <location>
        <begin position="20"/>
        <end position="225"/>
    </location>
</feature>
<evidence type="ECO:0000259" key="13">
    <source>
        <dbReference type="Pfam" id="PF09335"/>
    </source>
</evidence>
<feature type="domain" description="VTT" evidence="13">
    <location>
        <begin position="21"/>
        <end position="134"/>
    </location>
</feature>
<evidence type="ECO:0000256" key="9">
    <source>
        <dbReference type="ARBA" id="ARBA00023136"/>
    </source>
</evidence>
<evidence type="ECO:0000256" key="4">
    <source>
        <dbReference type="ARBA" id="ARBA00013533"/>
    </source>
</evidence>
<dbReference type="EMBL" id="KZ992688">
    <property type="protein sequence ID" value="RKP07661.1"/>
    <property type="molecule type" value="Genomic_DNA"/>
</dbReference>
<evidence type="ECO:0000256" key="8">
    <source>
        <dbReference type="ARBA" id="ARBA00023034"/>
    </source>
</evidence>
<dbReference type="STRING" id="78915.A0A4P9XQA0"/>
<evidence type="ECO:0000256" key="12">
    <source>
        <dbReference type="SAM" id="SignalP"/>
    </source>
</evidence>
<comment type="subcellular location">
    <subcellularLocation>
        <location evidence="2">Golgi apparatus membrane</location>
        <topology evidence="2">Multi-pass membrane protein</topology>
    </subcellularLocation>
</comment>
<dbReference type="GO" id="GO:0000139">
    <property type="term" value="C:Golgi membrane"/>
    <property type="evidence" value="ECO:0007669"/>
    <property type="project" value="UniProtKB-SubCell"/>
</dbReference>
<comment type="similarity">
    <text evidence="3">Belongs to the TVP38/TMEM64 family.</text>
</comment>
<evidence type="ECO:0000256" key="2">
    <source>
        <dbReference type="ARBA" id="ARBA00004653"/>
    </source>
</evidence>
<evidence type="ECO:0000256" key="1">
    <source>
        <dbReference type="ARBA" id="ARBA00002978"/>
    </source>
</evidence>
<dbReference type="InterPro" id="IPR032816">
    <property type="entry name" value="VTT_dom"/>
</dbReference>
<dbReference type="AlphaFoldDB" id="A0A4P9XQA0"/>
<keyword evidence="6 11" id="KW-0812">Transmembrane</keyword>
<keyword evidence="7 11" id="KW-1133">Transmembrane helix</keyword>
<keyword evidence="8" id="KW-0333">Golgi apparatus</keyword>
<feature type="transmembrane region" description="Helical" evidence="11">
    <location>
        <begin position="152"/>
        <end position="170"/>
    </location>
</feature>
<accession>A0A4P9XQA0</accession>
<evidence type="ECO:0000256" key="7">
    <source>
        <dbReference type="ARBA" id="ARBA00022989"/>
    </source>
</evidence>
<dbReference type="PANTHER" id="PTHR47549">
    <property type="entry name" value="GOLGI APPARATUS MEMBRANE PROTEIN TVP38-RELATED"/>
    <property type="match status" value="1"/>
</dbReference>
<sequence>GALLVMGLVFITCFPPVPGYGTFTMFAGFVYGIPLGFLVTLCSGLLGACSCFLLCRRFGRRFAQRLVGGSPHIAAVLRTVDKKGLRLLILIRLAPYPYNLMNALLSLTSLPLKVFATATAVSLLKTITHVAVGANLENLTDALMHNPSVGKLLLGLLTVLLGIGVTVYLYRLTARIVQEMEAETMEDGGHGHRDDAIAMESAPWQLGSADDGDEVDEDGESWNWK</sequence>
<dbReference type="Pfam" id="PF09335">
    <property type="entry name" value="VTT_dom"/>
    <property type="match status" value="1"/>
</dbReference>
<feature type="non-terminal residue" evidence="14">
    <location>
        <position position="1"/>
    </location>
</feature>
<evidence type="ECO:0000256" key="3">
    <source>
        <dbReference type="ARBA" id="ARBA00008640"/>
    </source>
</evidence>
<evidence type="ECO:0000256" key="11">
    <source>
        <dbReference type="SAM" id="Phobius"/>
    </source>
</evidence>
<dbReference type="Proteomes" id="UP000271241">
    <property type="component" value="Unassembled WGS sequence"/>
</dbReference>
<evidence type="ECO:0000256" key="10">
    <source>
        <dbReference type="SAM" id="MobiDB-lite"/>
    </source>
</evidence>
<feature type="transmembrane region" description="Helical" evidence="11">
    <location>
        <begin position="29"/>
        <end position="55"/>
    </location>
</feature>
<gene>
    <name evidence="14" type="ORF">THASP1DRAFT_16705</name>
</gene>
<reference evidence="15" key="1">
    <citation type="journal article" date="2018" name="Nat. Microbiol.">
        <title>Leveraging single-cell genomics to expand the fungal tree of life.</title>
        <authorList>
            <person name="Ahrendt S.R."/>
            <person name="Quandt C.A."/>
            <person name="Ciobanu D."/>
            <person name="Clum A."/>
            <person name="Salamov A."/>
            <person name="Andreopoulos B."/>
            <person name="Cheng J.F."/>
            <person name="Woyke T."/>
            <person name="Pelin A."/>
            <person name="Henrissat B."/>
            <person name="Reynolds N.K."/>
            <person name="Benny G.L."/>
            <person name="Smith M.E."/>
            <person name="James T.Y."/>
            <person name="Grigoriev I.V."/>
        </authorList>
    </citation>
    <scope>NUCLEOTIDE SEQUENCE [LARGE SCALE GENOMIC DNA]</scope>
    <source>
        <strain evidence="15">RSA 1356</strain>
    </source>
</reference>
<feature type="region of interest" description="Disordered" evidence="10">
    <location>
        <begin position="205"/>
        <end position="225"/>
    </location>
</feature>